<organism evidence="4 5">
    <name type="scientific">Natronospira proteinivora</name>
    <dbReference type="NCBI Taxonomy" id="1807133"/>
    <lineage>
        <taxon>Bacteria</taxon>
        <taxon>Pseudomonadati</taxon>
        <taxon>Pseudomonadota</taxon>
        <taxon>Gammaproteobacteria</taxon>
        <taxon>Natronospirales</taxon>
        <taxon>Natronospiraceae</taxon>
        <taxon>Natronospira</taxon>
    </lineage>
</organism>
<feature type="domain" description="CBS" evidence="3">
    <location>
        <begin position="220"/>
        <end position="277"/>
    </location>
</feature>
<dbReference type="PANTHER" id="PTHR43080">
    <property type="entry name" value="CBS DOMAIN-CONTAINING PROTEIN CBSX3, MITOCHONDRIAL"/>
    <property type="match status" value="1"/>
</dbReference>
<dbReference type="Pfam" id="PF10335">
    <property type="entry name" value="DUF294_C"/>
    <property type="match status" value="1"/>
</dbReference>
<dbReference type="SUPFAM" id="SSF54631">
    <property type="entry name" value="CBS-domain pair"/>
    <property type="match status" value="1"/>
</dbReference>
<evidence type="ECO:0000313" key="4">
    <source>
        <dbReference type="EMBL" id="MCP1728422.1"/>
    </source>
</evidence>
<dbReference type="EMBL" id="JALJYF010000002">
    <property type="protein sequence ID" value="MCP1728422.1"/>
    <property type="molecule type" value="Genomic_DNA"/>
</dbReference>
<dbReference type="Pfam" id="PF00571">
    <property type="entry name" value="CBS"/>
    <property type="match status" value="2"/>
</dbReference>
<dbReference type="CDD" id="cd05401">
    <property type="entry name" value="NT_GlnE_GlnD_like"/>
    <property type="match status" value="1"/>
</dbReference>
<dbReference type="InterPro" id="IPR000644">
    <property type="entry name" value="CBS_dom"/>
</dbReference>
<dbReference type="InterPro" id="IPR018490">
    <property type="entry name" value="cNMP-bd_dom_sf"/>
</dbReference>
<sequence length="613" mass="68653">MSADLKDLRAFLAELHPFDGLPEAVREGVIPHLESLYICEDNRDALIRQKPAALYLVRSATLDRLDHRGEAIERLEGGDLFGDDCLEPEFEGGPRVSVIQDGIVYRLSADHFQRLVQSHPDFASYFRDKEQGGLIRLGRYSNQQTDWAERAIKDILARPPISAHGEESIRTAAERMASAGVSSLPVLDDERLEGILTDRDLRNRVVATGLSPSQPIHTVMSRDPSTIGHRQSVFDALNLMSRDNIHHLPVLDEQGRLVGLVTSSDLMRQQQSEPVLLINRLHKAADRASLVHEAGDIPAHVRNFARRTEDADKTSQLLASLTDTMTRRLIELWIDKAGPAPADYAWVAFGSQAREDQNLHSDQDNGLIIADGAPDDAAPWFAGLADTVCSGLAECGIRLCPGEVMARNPEWRLGLSEWTARFRSWTNEPTPKGVMQSMIFFDSRMIAGEKMIYQEHREAVARLGRNQIFLAHMAQRIGELPIPLGLFDRLRTRSHQGLHGIDIKRNGIAVLNDIVRIHSLQAGLTEPRTPLRLDTLGEQGEINRSDAQDLREAWHLLINLRLQAQIDEKTVPGEPNTLVPARLNTLERRQLKAAFRIIKSAQQTLAFKFRSGY</sequence>
<dbReference type="SUPFAM" id="SSF51206">
    <property type="entry name" value="cAMP-binding domain-like"/>
    <property type="match status" value="1"/>
</dbReference>
<dbReference type="InterPro" id="IPR005105">
    <property type="entry name" value="GlnD_Uridyltrans_N"/>
</dbReference>
<dbReference type="CDD" id="cd04587">
    <property type="entry name" value="CBS_pair_CAP-ED_NT_Pol-beta-like_DUF294_assoc"/>
    <property type="match status" value="1"/>
</dbReference>
<evidence type="ECO:0000259" key="3">
    <source>
        <dbReference type="PROSITE" id="PS51371"/>
    </source>
</evidence>
<dbReference type="PANTHER" id="PTHR43080:SF2">
    <property type="entry name" value="CBS DOMAIN-CONTAINING PROTEIN"/>
    <property type="match status" value="1"/>
</dbReference>
<accession>A0ABT1GEP8</accession>
<gene>
    <name evidence="4" type="ORF">J2T60_002422</name>
</gene>
<evidence type="ECO:0000256" key="2">
    <source>
        <dbReference type="PROSITE-ProRule" id="PRU00703"/>
    </source>
</evidence>
<name>A0ABT1GEP8_9GAMM</name>
<keyword evidence="1 2" id="KW-0129">CBS domain</keyword>
<proteinExistence type="predicted"/>
<dbReference type="SMART" id="SM00116">
    <property type="entry name" value="CBS"/>
    <property type="match status" value="2"/>
</dbReference>
<dbReference type="InterPro" id="IPR046342">
    <property type="entry name" value="CBS_dom_sf"/>
</dbReference>
<dbReference type="PROSITE" id="PS51371">
    <property type="entry name" value="CBS"/>
    <property type="match status" value="2"/>
</dbReference>
<keyword evidence="5" id="KW-1185">Reference proteome</keyword>
<reference evidence="4 5" key="1">
    <citation type="submission" date="2022-03" db="EMBL/GenBank/DDBJ databases">
        <title>Genomic Encyclopedia of Type Strains, Phase III (KMG-III): the genomes of soil and plant-associated and newly described type strains.</title>
        <authorList>
            <person name="Whitman W."/>
        </authorList>
    </citation>
    <scope>NUCLEOTIDE SEQUENCE [LARGE SCALE GENOMIC DNA]</scope>
    <source>
        <strain evidence="4 5">BSker1</strain>
    </source>
</reference>
<dbReference type="InterPro" id="IPR051257">
    <property type="entry name" value="Diverse_CBS-Domain"/>
</dbReference>
<dbReference type="Pfam" id="PF03445">
    <property type="entry name" value="DUF294"/>
    <property type="match status" value="1"/>
</dbReference>
<dbReference type="RefSeq" id="WP_253450534.1">
    <property type="nucleotide sequence ID" value="NZ_JALJYF010000002.1"/>
</dbReference>
<dbReference type="InterPro" id="IPR014710">
    <property type="entry name" value="RmlC-like_jellyroll"/>
</dbReference>
<dbReference type="InterPro" id="IPR000595">
    <property type="entry name" value="cNMP-bd_dom"/>
</dbReference>
<dbReference type="Gene3D" id="3.10.580.10">
    <property type="entry name" value="CBS-domain"/>
    <property type="match status" value="1"/>
</dbReference>
<evidence type="ECO:0000256" key="1">
    <source>
        <dbReference type="ARBA" id="ARBA00023122"/>
    </source>
</evidence>
<protein>
    <submittedName>
        <fullName evidence="4">CBS domain-containing protein</fullName>
    </submittedName>
</protein>
<evidence type="ECO:0000313" key="5">
    <source>
        <dbReference type="Proteomes" id="UP001523550"/>
    </source>
</evidence>
<comment type="caution">
    <text evidence="4">The sequence shown here is derived from an EMBL/GenBank/DDBJ whole genome shotgun (WGS) entry which is preliminary data.</text>
</comment>
<dbReference type="CDD" id="cd00038">
    <property type="entry name" value="CAP_ED"/>
    <property type="match status" value="1"/>
</dbReference>
<dbReference type="Gene3D" id="2.60.120.10">
    <property type="entry name" value="Jelly Rolls"/>
    <property type="match status" value="1"/>
</dbReference>
<dbReference type="InterPro" id="IPR018821">
    <property type="entry name" value="DUF294_put_nucleoTrafse_sb-bd"/>
</dbReference>
<dbReference type="Proteomes" id="UP001523550">
    <property type="component" value="Unassembled WGS sequence"/>
</dbReference>
<feature type="domain" description="CBS" evidence="3">
    <location>
        <begin position="156"/>
        <end position="213"/>
    </location>
</feature>